<evidence type="ECO:0000313" key="2">
    <source>
        <dbReference type="Proteomes" id="UP000265520"/>
    </source>
</evidence>
<protein>
    <submittedName>
        <fullName evidence="1">Uncharacterized protein</fullName>
    </submittedName>
</protein>
<keyword evidence="2" id="KW-1185">Reference proteome</keyword>
<accession>A0A392RWY5</accession>
<sequence>METNDMMHKYLESGEWAGIRAQKVARLTAIFIKEYDAEQQKLPPHLRDDDEICRRRISYAFVQNAGGRHRGRK</sequence>
<dbReference type="Proteomes" id="UP000265520">
    <property type="component" value="Unassembled WGS sequence"/>
</dbReference>
<reference evidence="1 2" key="1">
    <citation type="journal article" date="2018" name="Front. Plant Sci.">
        <title>Red Clover (Trifolium pratense) and Zigzag Clover (T. medium) - A Picture of Genomic Similarities and Differences.</title>
        <authorList>
            <person name="Dluhosova J."/>
            <person name="Istvanek J."/>
            <person name="Nedelnik J."/>
            <person name="Repkova J."/>
        </authorList>
    </citation>
    <scope>NUCLEOTIDE SEQUENCE [LARGE SCALE GENOMIC DNA]</scope>
    <source>
        <strain evidence="2">cv. 10/8</strain>
        <tissue evidence="1">Leaf</tissue>
    </source>
</reference>
<name>A0A392RWY5_9FABA</name>
<organism evidence="1 2">
    <name type="scientific">Trifolium medium</name>
    <dbReference type="NCBI Taxonomy" id="97028"/>
    <lineage>
        <taxon>Eukaryota</taxon>
        <taxon>Viridiplantae</taxon>
        <taxon>Streptophyta</taxon>
        <taxon>Embryophyta</taxon>
        <taxon>Tracheophyta</taxon>
        <taxon>Spermatophyta</taxon>
        <taxon>Magnoliopsida</taxon>
        <taxon>eudicotyledons</taxon>
        <taxon>Gunneridae</taxon>
        <taxon>Pentapetalae</taxon>
        <taxon>rosids</taxon>
        <taxon>fabids</taxon>
        <taxon>Fabales</taxon>
        <taxon>Fabaceae</taxon>
        <taxon>Papilionoideae</taxon>
        <taxon>50 kb inversion clade</taxon>
        <taxon>NPAAA clade</taxon>
        <taxon>Hologalegina</taxon>
        <taxon>IRL clade</taxon>
        <taxon>Trifolieae</taxon>
        <taxon>Trifolium</taxon>
    </lineage>
</organism>
<feature type="non-terminal residue" evidence="1">
    <location>
        <position position="73"/>
    </location>
</feature>
<proteinExistence type="predicted"/>
<comment type="caution">
    <text evidence="1">The sequence shown here is derived from an EMBL/GenBank/DDBJ whole genome shotgun (WGS) entry which is preliminary data.</text>
</comment>
<dbReference type="EMBL" id="LXQA010278061">
    <property type="protein sequence ID" value="MCI40300.1"/>
    <property type="molecule type" value="Genomic_DNA"/>
</dbReference>
<dbReference type="AlphaFoldDB" id="A0A392RWY5"/>
<evidence type="ECO:0000313" key="1">
    <source>
        <dbReference type="EMBL" id="MCI40300.1"/>
    </source>
</evidence>